<dbReference type="InterPro" id="IPR010982">
    <property type="entry name" value="Lambda_DNA-bd_dom_sf"/>
</dbReference>
<proteinExistence type="predicted"/>
<dbReference type="GO" id="GO:0003677">
    <property type="term" value="F:DNA binding"/>
    <property type="evidence" value="ECO:0007669"/>
    <property type="project" value="UniProtKB-KW"/>
</dbReference>
<feature type="domain" description="HTH cro/C1-type" evidence="2">
    <location>
        <begin position="7"/>
        <end position="61"/>
    </location>
</feature>
<reference evidence="3 4" key="1">
    <citation type="submission" date="2019-09" db="EMBL/GenBank/DDBJ databases">
        <authorList>
            <person name="Valk L.C."/>
        </authorList>
    </citation>
    <scope>NUCLEOTIDE SEQUENCE [LARGE SCALE GENOMIC DNA]</scope>
    <source>
        <strain evidence="3">GalUA</strain>
    </source>
</reference>
<name>A0A7V7QIA9_9FIRM</name>
<dbReference type="EMBL" id="WAGX01000007">
    <property type="protein sequence ID" value="KAB1435941.1"/>
    <property type="molecule type" value="Genomic_DNA"/>
</dbReference>
<dbReference type="Pfam" id="PF01381">
    <property type="entry name" value="HTH_3"/>
    <property type="match status" value="1"/>
</dbReference>
<sequence>MQINEVIHKLRTKQGLTQEQMANYLGVSAPAVNKWERGVTYPDITILPSLARLLDTDLNTLLSFQDELTTKEINVFTEELVSLAKEKGIRTAFERAKKKILEYPNCHELILNVALTLEGLQSMFSLPNEADLLPAEIEGFYERAAQSEIPKISSTAKSMLISKYMNQKEYVKAKTLLDTLPDPISTDKKRLETKLFMCLENYEEAAKSIEQRLLVETNDIYSDLIRLMEIALKQNRVNDAKYIAEVTKRFSQLFDQWEYNSYVPEFELAMTMKDASACVLVLKKLLPALLVKWDYTKSILYQHLEQKEEKKENLGTLILPKILEELKDPDHLEYAFLQNTKEFQTLLASYDSLG</sequence>
<dbReference type="OrthoDB" id="9812495at2"/>
<evidence type="ECO:0000256" key="1">
    <source>
        <dbReference type="ARBA" id="ARBA00023125"/>
    </source>
</evidence>
<dbReference type="PROSITE" id="PS50943">
    <property type="entry name" value="HTH_CROC1"/>
    <property type="match status" value="1"/>
</dbReference>
<dbReference type="RefSeq" id="WP_151147728.1">
    <property type="nucleotide sequence ID" value="NZ_WAGX01000007.1"/>
</dbReference>
<keyword evidence="4" id="KW-1185">Reference proteome</keyword>
<dbReference type="Proteomes" id="UP000461768">
    <property type="component" value="Unassembled WGS sequence"/>
</dbReference>
<comment type="caution">
    <text evidence="3">The sequence shown here is derived from an EMBL/GenBank/DDBJ whole genome shotgun (WGS) entry which is preliminary data.</text>
</comment>
<dbReference type="AlphaFoldDB" id="A0A7V7QIA9"/>
<dbReference type="PANTHER" id="PTHR46558">
    <property type="entry name" value="TRACRIPTIONAL REGULATORY PROTEIN-RELATED-RELATED"/>
    <property type="match status" value="1"/>
</dbReference>
<dbReference type="SUPFAM" id="SSF47413">
    <property type="entry name" value="lambda repressor-like DNA-binding domains"/>
    <property type="match status" value="1"/>
</dbReference>
<evidence type="ECO:0000259" key="2">
    <source>
        <dbReference type="PROSITE" id="PS50943"/>
    </source>
</evidence>
<keyword evidence="1" id="KW-0238">DNA-binding</keyword>
<dbReference type="SMART" id="SM00530">
    <property type="entry name" value="HTH_XRE"/>
    <property type="match status" value="1"/>
</dbReference>
<protein>
    <submittedName>
        <fullName evidence="3">Helix-turn-helix domain-containing protein</fullName>
    </submittedName>
</protein>
<evidence type="ECO:0000313" key="3">
    <source>
        <dbReference type="EMBL" id="KAB1435941.1"/>
    </source>
</evidence>
<organism evidence="3 4">
    <name type="scientific">Candidatus Galacturonatibacter soehngenii</name>
    <dbReference type="NCBI Taxonomy" id="2307010"/>
    <lineage>
        <taxon>Bacteria</taxon>
        <taxon>Bacillati</taxon>
        <taxon>Bacillota</taxon>
        <taxon>Clostridia</taxon>
        <taxon>Lachnospirales</taxon>
        <taxon>Lachnospiraceae</taxon>
        <taxon>Candidatus Galacturonatibacter</taxon>
    </lineage>
</organism>
<gene>
    <name evidence="3" type="ORF">F7O84_16330</name>
</gene>
<dbReference type="PANTHER" id="PTHR46558:SF11">
    <property type="entry name" value="HTH-TYPE TRANSCRIPTIONAL REGULATOR XRE"/>
    <property type="match status" value="1"/>
</dbReference>
<reference evidence="3 4" key="2">
    <citation type="submission" date="2020-02" db="EMBL/GenBank/DDBJ databases">
        <title>Candidatus Galacturonibacter soehngenii shows hetero-acetogenic catabolism of galacturonic acid but lacks a canonical carbon monoxide dehydrogenase/acetyl-CoA synthase complex.</title>
        <authorList>
            <person name="Diender M."/>
            <person name="Stouten G.R."/>
            <person name="Petersen J.F."/>
            <person name="Nielsen P.H."/>
            <person name="Dueholm M.S."/>
            <person name="Pronk J.T."/>
            <person name="Van Loosdrecht M.C.M."/>
        </authorList>
    </citation>
    <scope>NUCLEOTIDE SEQUENCE [LARGE SCALE GENOMIC DNA]</scope>
    <source>
        <strain evidence="3">GalUA</strain>
    </source>
</reference>
<evidence type="ECO:0000313" key="4">
    <source>
        <dbReference type="Proteomes" id="UP000461768"/>
    </source>
</evidence>
<dbReference type="Gene3D" id="1.10.260.40">
    <property type="entry name" value="lambda repressor-like DNA-binding domains"/>
    <property type="match status" value="1"/>
</dbReference>
<dbReference type="CDD" id="cd00093">
    <property type="entry name" value="HTH_XRE"/>
    <property type="match status" value="1"/>
</dbReference>
<accession>A0A7V7QIA9</accession>
<dbReference type="InterPro" id="IPR001387">
    <property type="entry name" value="Cro/C1-type_HTH"/>
</dbReference>